<dbReference type="Proteomes" id="UP000539710">
    <property type="component" value="Unassembled WGS sequence"/>
</dbReference>
<reference evidence="9" key="3">
    <citation type="submission" date="2020-07" db="EMBL/GenBank/DDBJ databases">
        <title>Flavobacterium sp. xlx-214.</title>
        <authorList>
            <person name="Yang C."/>
        </authorList>
    </citation>
    <scope>NUCLEOTIDE SEQUENCE [LARGE SCALE GENOMIC DNA]</scope>
    <source>
        <strain evidence="9">CX-624</strain>
    </source>
</reference>
<protein>
    <submittedName>
        <fullName evidence="7">Redoxin family protein</fullName>
    </submittedName>
</protein>
<evidence type="ECO:0000256" key="3">
    <source>
        <dbReference type="ARBA" id="ARBA00023157"/>
    </source>
</evidence>
<feature type="domain" description="Thioredoxin" evidence="5">
    <location>
        <begin position="31"/>
        <end position="182"/>
    </location>
</feature>
<reference evidence="8" key="2">
    <citation type="submission" date="2020-07" db="EMBL/GenBank/DDBJ databases">
        <title>Chryseobacterium sp.cx-624.</title>
        <authorList>
            <person name="Yang C."/>
        </authorList>
    </citation>
    <scope>NUCLEOTIDE SEQUENCE [LARGE SCALE GENOMIC DNA]</scope>
    <source>
        <strain evidence="8">cx-624</strain>
    </source>
</reference>
<dbReference type="CDD" id="cd02966">
    <property type="entry name" value="TlpA_like_family"/>
    <property type="match status" value="1"/>
</dbReference>
<dbReference type="SUPFAM" id="SSF52833">
    <property type="entry name" value="Thioredoxin-like"/>
    <property type="match status" value="1"/>
</dbReference>
<dbReference type="KEGG" id="cbau:H1R16_05200"/>
<dbReference type="EMBL" id="CP059472">
    <property type="protein sequence ID" value="QMS99404.1"/>
    <property type="molecule type" value="Genomic_DNA"/>
</dbReference>
<dbReference type="Proteomes" id="UP000515349">
    <property type="component" value="Chromosome"/>
</dbReference>
<name>A0A7D7LNK8_9FLAO</name>
<dbReference type="InterPro" id="IPR012336">
    <property type="entry name" value="Thioredoxin-like_fold"/>
</dbReference>
<dbReference type="AlphaFoldDB" id="A0A7D7LNK8"/>
<evidence type="ECO:0000313" key="6">
    <source>
        <dbReference type="EMBL" id="MBA5247655.1"/>
    </source>
</evidence>
<dbReference type="InterPro" id="IPR050553">
    <property type="entry name" value="Thioredoxin_ResA/DsbE_sf"/>
</dbReference>
<dbReference type="GO" id="GO:0030313">
    <property type="term" value="C:cell envelope"/>
    <property type="evidence" value="ECO:0007669"/>
    <property type="project" value="UniProtKB-SubCell"/>
</dbReference>
<accession>A0A7D7LNK8</accession>
<keyword evidence="2" id="KW-0201">Cytochrome c-type biogenesis</keyword>
<dbReference type="Gene3D" id="3.40.30.10">
    <property type="entry name" value="Glutaredoxin"/>
    <property type="match status" value="1"/>
</dbReference>
<dbReference type="RefSeq" id="WP_181887747.1">
    <property type="nucleotide sequence ID" value="NZ_CP059472.1"/>
</dbReference>
<dbReference type="EMBL" id="JACEUX010000003">
    <property type="protein sequence ID" value="MBA5247655.1"/>
    <property type="molecule type" value="Genomic_DNA"/>
</dbReference>
<keyword evidence="9" id="KW-1185">Reference proteome</keyword>
<dbReference type="PANTHER" id="PTHR42852">
    <property type="entry name" value="THIOL:DISULFIDE INTERCHANGE PROTEIN DSBE"/>
    <property type="match status" value="1"/>
</dbReference>
<dbReference type="PANTHER" id="PTHR42852:SF6">
    <property type="entry name" value="THIOL:DISULFIDE INTERCHANGE PROTEIN DSBE"/>
    <property type="match status" value="1"/>
</dbReference>
<dbReference type="InterPro" id="IPR036249">
    <property type="entry name" value="Thioredoxin-like_sf"/>
</dbReference>
<organism evidence="7 8">
    <name type="scientific">Marnyiella aurantia</name>
    <dbReference type="NCBI Taxonomy" id="2758037"/>
    <lineage>
        <taxon>Bacteria</taxon>
        <taxon>Pseudomonadati</taxon>
        <taxon>Bacteroidota</taxon>
        <taxon>Flavobacteriia</taxon>
        <taxon>Flavobacteriales</taxon>
        <taxon>Weeksellaceae</taxon>
        <taxon>Marnyiella</taxon>
    </lineage>
</organism>
<reference evidence="7" key="1">
    <citation type="submission" date="2020-07" db="EMBL/GenBank/DDBJ databases">
        <title>Chryseobacterium sp. CX-624.</title>
        <authorList>
            <person name="Yang C."/>
        </authorList>
    </citation>
    <scope>NUCLEOTIDE SEQUENCE</scope>
    <source>
        <strain evidence="7">CX-624</strain>
    </source>
</reference>
<evidence type="ECO:0000256" key="4">
    <source>
        <dbReference type="ARBA" id="ARBA00023284"/>
    </source>
</evidence>
<keyword evidence="4" id="KW-0676">Redox-active center</keyword>
<evidence type="ECO:0000259" key="5">
    <source>
        <dbReference type="PROSITE" id="PS51352"/>
    </source>
</evidence>
<evidence type="ECO:0000313" key="9">
    <source>
        <dbReference type="Proteomes" id="UP000539710"/>
    </source>
</evidence>
<comment type="subcellular location">
    <subcellularLocation>
        <location evidence="1">Cell envelope</location>
    </subcellularLocation>
</comment>
<keyword evidence="3" id="KW-1015">Disulfide bond</keyword>
<proteinExistence type="predicted"/>
<dbReference type="InterPro" id="IPR013766">
    <property type="entry name" value="Thioredoxin_domain"/>
</dbReference>
<gene>
    <name evidence="7" type="ORF">H1R16_05200</name>
    <name evidence="6" type="ORF">H2507_10790</name>
</gene>
<evidence type="ECO:0000313" key="8">
    <source>
        <dbReference type="Proteomes" id="UP000515349"/>
    </source>
</evidence>
<sequence>MKRLSPSIYSFPFRCVLLFILLFFGWSYAQKPMQDIKSEFTAEVLSQKIIALDGKKQSIAQVLEAHRGKVILIDFWASWCRDCILALPKTNDLKAANPDLVVLYFSLDRTHDQWKRGLHKYSIAGGNNFWFDEGWKNKFNDYIELNWVPRFIVVDQNGKIADYYAISPDDPELLATVKSLTQK</sequence>
<dbReference type="Pfam" id="PF13905">
    <property type="entry name" value="Thioredoxin_8"/>
    <property type="match status" value="1"/>
</dbReference>
<reference evidence="6" key="4">
    <citation type="submission" date="2020-07" db="EMBL/GenBank/DDBJ databases">
        <authorList>
            <person name="Yang C."/>
        </authorList>
    </citation>
    <scope>NUCLEOTIDE SEQUENCE</scope>
    <source>
        <strain evidence="6">Cx-624</strain>
    </source>
</reference>
<evidence type="ECO:0000256" key="1">
    <source>
        <dbReference type="ARBA" id="ARBA00004196"/>
    </source>
</evidence>
<evidence type="ECO:0000256" key="2">
    <source>
        <dbReference type="ARBA" id="ARBA00022748"/>
    </source>
</evidence>
<evidence type="ECO:0000313" key="7">
    <source>
        <dbReference type="EMBL" id="QMS99404.1"/>
    </source>
</evidence>
<dbReference type="PROSITE" id="PS51352">
    <property type="entry name" value="THIOREDOXIN_2"/>
    <property type="match status" value="1"/>
</dbReference>
<dbReference type="GO" id="GO:0017004">
    <property type="term" value="P:cytochrome complex assembly"/>
    <property type="evidence" value="ECO:0007669"/>
    <property type="project" value="UniProtKB-KW"/>
</dbReference>